<evidence type="ECO:0000259" key="1">
    <source>
        <dbReference type="PROSITE" id="PS51819"/>
    </source>
</evidence>
<organism evidence="2 3">
    <name type="scientific">Belnapia arida</name>
    <dbReference type="NCBI Taxonomy" id="2804533"/>
    <lineage>
        <taxon>Bacteria</taxon>
        <taxon>Pseudomonadati</taxon>
        <taxon>Pseudomonadota</taxon>
        <taxon>Alphaproteobacteria</taxon>
        <taxon>Acetobacterales</taxon>
        <taxon>Roseomonadaceae</taxon>
        <taxon>Belnapia</taxon>
    </lineage>
</organism>
<proteinExistence type="predicted"/>
<dbReference type="EMBL" id="JAETWB010000092">
    <property type="protein sequence ID" value="MBL6082639.1"/>
    <property type="molecule type" value="Genomic_DNA"/>
</dbReference>
<dbReference type="InterPro" id="IPR004360">
    <property type="entry name" value="Glyas_Fos-R_dOase_dom"/>
</dbReference>
<dbReference type="PANTHER" id="PTHR36113">
    <property type="entry name" value="LYASE, PUTATIVE-RELATED-RELATED"/>
    <property type="match status" value="1"/>
</dbReference>
<name>A0ABS1UD61_9PROT</name>
<dbReference type="PROSITE" id="PS51819">
    <property type="entry name" value="VOC"/>
    <property type="match status" value="1"/>
</dbReference>
<comment type="caution">
    <text evidence="2">The sequence shown here is derived from an EMBL/GenBank/DDBJ whole genome shotgun (WGS) entry which is preliminary data.</text>
</comment>
<evidence type="ECO:0000313" key="3">
    <source>
        <dbReference type="Proteomes" id="UP000660885"/>
    </source>
</evidence>
<dbReference type="RefSeq" id="WP_202835972.1">
    <property type="nucleotide sequence ID" value="NZ_JAETWB010000092.1"/>
</dbReference>
<keyword evidence="3" id="KW-1185">Reference proteome</keyword>
<reference evidence="2 3" key="1">
    <citation type="submission" date="2021-01" db="EMBL/GenBank/DDBJ databases">
        <title>Belnapia mucosa sp. nov. and Belnapia arida sp. nov., isolated from the Tabernas Desert (Almeria, Spain).</title>
        <authorList>
            <person name="Molina-Menor E."/>
            <person name="Vidal-Verdu A."/>
            <person name="Calonge A."/>
            <person name="Satari L."/>
            <person name="Pereto J."/>
            <person name="Porcar M."/>
        </authorList>
    </citation>
    <scope>NUCLEOTIDE SEQUENCE [LARGE SCALE GENOMIC DNA]</scope>
    <source>
        <strain evidence="2 3">T18</strain>
    </source>
</reference>
<dbReference type="Proteomes" id="UP000660885">
    <property type="component" value="Unassembled WGS sequence"/>
</dbReference>
<dbReference type="InterPro" id="IPR029068">
    <property type="entry name" value="Glyas_Bleomycin-R_OHBP_Dase"/>
</dbReference>
<dbReference type="Gene3D" id="3.10.180.10">
    <property type="entry name" value="2,3-Dihydroxybiphenyl 1,2-Dioxygenase, domain 1"/>
    <property type="match status" value="1"/>
</dbReference>
<sequence>MPNSVSRARLSHVALQVRDLPKMQHFYAEVLGLRVSDQGFAKGPGCEMVFMSADEAAHHQIVLMAGAPEETGPARVNHMAFNVSSLDELRSVRDRALALGATNIRPLDHGNAWSVYFSDPEGNQLEAFLDTPFHVPQPHGRKLDLAQSDCEIMAETERACRGDPGFLSREQWKEKHIVRVRS</sequence>
<gene>
    <name evidence="2" type="ORF">JMJ56_32255</name>
</gene>
<protein>
    <submittedName>
        <fullName evidence="2">VOC family protein</fullName>
    </submittedName>
</protein>
<evidence type="ECO:0000313" key="2">
    <source>
        <dbReference type="EMBL" id="MBL6082639.1"/>
    </source>
</evidence>
<dbReference type="PANTHER" id="PTHR36113:SF3">
    <property type="entry name" value="SLL5075 PROTEIN"/>
    <property type="match status" value="1"/>
</dbReference>
<dbReference type="Pfam" id="PF00903">
    <property type="entry name" value="Glyoxalase"/>
    <property type="match status" value="1"/>
</dbReference>
<dbReference type="InterPro" id="IPR037523">
    <property type="entry name" value="VOC_core"/>
</dbReference>
<accession>A0ABS1UD61</accession>
<feature type="domain" description="VOC" evidence="1">
    <location>
        <begin position="9"/>
        <end position="130"/>
    </location>
</feature>
<dbReference type="SUPFAM" id="SSF54593">
    <property type="entry name" value="Glyoxalase/Bleomycin resistance protein/Dihydroxybiphenyl dioxygenase"/>
    <property type="match status" value="1"/>
</dbReference>
<dbReference type="InterPro" id="IPR051332">
    <property type="entry name" value="Fosfomycin_Res_Enzymes"/>
</dbReference>